<dbReference type="CDD" id="cd06225">
    <property type="entry name" value="HAMP"/>
    <property type="match status" value="1"/>
</dbReference>
<keyword evidence="12" id="KW-1185">Reference proteome</keyword>
<dbReference type="CDD" id="cd00075">
    <property type="entry name" value="HATPase"/>
    <property type="match status" value="1"/>
</dbReference>
<proteinExistence type="predicted"/>
<dbReference type="PANTHER" id="PTHR43711">
    <property type="entry name" value="TWO-COMPONENT HISTIDINE KINASE"/>
    <property type="match status" value="1"/>
</dbReference>
<dbReference type="OrthoDB" id="367096at2"/>
<keyword evidence="5" id="KW-0808">Transferase</keyword>
<dbReference type="GO" id="GO:0016020">
    <property type="term" value="C:membrane"/>
    <property type="evidence" value="ECO:0007669"/>
    <property type="project" value="UniProtKB-SubCell"/>
</dbReference>
<protein>
    <recommendedName>
        <fullName evidence="3">histidine kinase</fullName>
        <ecNumber evidence="3">2.7.13.3</ecNumber>
    </recommendedName>
</protein>
<comment type="catalytic activity">
    <reaction evidence="1">
        <text>ATP + protein L-histidine = ADP + protein N-phospho-L-histidine.</text>
        <dbReference type="EC" id="2.7.13.3"/>
    </reaction>
</comment>
<dbReference type="InterPro" id="IPR050736">
    <property type="entry name" value="Sensor_HK_Regulatory"/>
</dbReference>
<dbReference type="Gene3D" id="1.10.287.130">
    <property type="match status" value="1"/>
</dbReference>
<dbReference type="PANTHER" id="PTHR43711:SF1">
    <property type="entry name" value="HISTIDINE KINASE 1"/>
    <property type="match status" value="1"/>
</dbReference>
<dbReference type="PROSITE" id="PS50885">
    <property type="entry name" value="HAMP"/>
    <property type="match status" value="1"/>
</dbReference>
<dbReference type="SUPFAM" id="SSF47384">
    <property type="entry name" value="Homodimeric domain of signal transducing histidine kinase"/>
    <property type="match status" value="1"/>
</dbReference>
<dbReference type="CDD" id="cd00082">
    <property type="entry name" value="HisKA"/>
    <property type="match status" value="1"/>
</dbReference>
<evidence type="ECO:0000256" key="6">
    <source>
        <dbReference type="ARBA" id="ARBA00022777"/>
    </source>
</evidence>
<keyword evidence="4" id="KW-0597">Phosphoprotein</keyword>
<accession>A0A5C1QN54</accession>
<evidence type="ECO:0000259" key="9">
    <source>
        <dbReference type="PROSITE" id="PS50109"/>
    </source>
</evidence>
<dbReference type="SUPFAM" id="SSF55874">
    <property type="entry name" value="ATPase domain of HSP90 chaperone/DNA topoisomerase II/histidine kinase"/>
    <property type="match status" value="1"/>
</dbReference>
<keyword evidence="7" id="KW-0902">Two-component regulatory system</keyword>
<keyword evidence="8" id="KW-1133">Transmembrane helix</keyword>
<evidence type="ECO:0000256" key="1">
    <source>
        <dbReference type="ARBA" id="ARBA00000085"/>
    </source>
</evidence>
<feature type="domain" description="Histidine kinase" evidence="9">
    <location>
        <begin position="274"/>
        <end position="486"/>
    </location>
</feature>
<evidence type="ECO:0000256" key="4">
    <source>
        <dbReference type="ARBA" id="ARBA00022553"/>
    </source>
</evidence>
<dbReference type="InterPro" id="IPR003661">
    <property type="entry name" value="HisK_dim/P_dom"/>
</dbReference>
<dbReference type="EMBL" id="CP036150">
    <property type="protein sequence ID" value="QEN08659.1"/>
    <property type="molecule type" value="Genomic_DNA"/>
</dbReference>
<evidence type="ECO:0000256" key="3">
    <source>
        <dbReference type="ARBA" id="ARBA00012438"/>
    </source>
</evidence>
<dbReference type="InterPro" id="IPR003594">
    <property type="entry name" value="HATPase_dom"/>
</dbReference>
<dbReference type="Gene3D" id="3.30.565.10">
    <property type="entry name" value="Histidine kinase-like ATPase, C-terminal domain"/>
    <property type="match status" value="1"/>
</dbReference>
<dbReference type="SMART" id="SM00304">
    <property type="entry name" value="HAMP"/>
    <property type="match status" value="1"/>
</dbReference>
<evidence type="ECO:0000313" key="11">
    <source>
        <dbReference type="EMBL" id="QEN08659.1"/>
    </source>
</evidence>
<dbReference type="RefSeq" id="WP_149486740.1">
    <property type="nucleotide sequence ID" value="NZ_CP036150.1"/>
</dbReference>
<feature type="transmembrane region" description="Helical" evidence="8">
    <location>
        <begin position="12"/>
        <end position="33"/>
    </location>
</feature>
<gene>
    <name evidence="11" type="ORF">EXM22_11920</name>
</gene>
<dbReference type="Gene3D" id="6.10.340.10">
    <property type="match status" value="1"/>
</dbReference>
<evidence type="ECO:0000256" key="5">
    <source>
        <dbReference type="ARBA" id="ARBA00022679"/>
    </source>
</evidence>
<dbReference type="InterPro" id="IPR036097">
    <property type="entry name" value="HisK_dim/P_sf"/>
</dbReference>
<dbReference type="GO" id="GO:0000155">
    <property type="term" value="F:phosphorelay sensor kinase activity"/>
    <property type="evidence" value="ECO:0007669"/>
    <property type="project" value="InterPro"/>
</dbReference>
<dbReference type="InterPro" id="IPR005467">
    <property type="entry name" value="His_kinase_dom"/>
</dbReference>
<sequence length="490" mass="54128">MKISLSTRLISIMVFSILLSAFISILLVSSFTMKTFMGYSHQRDRDIALTLAEALSSVESEEQLEMVLHSLGSPKTRTGRQMMGPMMGSRPSEKSPATALKRMPSLMISTGDEVIPLLIVDRNGKVIQGQSHDYFGVLGTTLHPDSFTQGAPFYLQGVLAGYVLTGRQVGVDVERGEFSYYHSIFRGILIYPTFAALMASLLGALMLGKALKPLKSLYKGVVTIGKGDYAYRVQLPRKTFLNSDDDLTRLSEGFNEMASTLEASQEWKKQIITDTAHELRTPVSLIMGNLEMILDGVYQADRSRLESLYRESVNLAGLIKNLQTLSSEESGQNRMDREILSLPKILHQSLEDFRALAEKEKITLLEDLEEDCSFMGDRNRTGQILKNLLVNAIRHTPEGGGITLRCKGEGTQVLLEVEDTGAGIPPDLRERVFDRFFKMDASRSSGGSGLGLSISKILVENQGGQIRVVEGKTGGALFQIRFPKILKESS</sequence>
<dbReference type="InterPro" id="IPR004358">
    <property type="entry name" value="Sig_transdc_His_kin-like_C"/>
</dbReference>
<reference evidence="11 12" key="1">
    <citation type="submission" date="2019-02" db="EMBL/GenBank/DDBJ databases">
        <title>Complete Genome Sequence and Methylome Analysis of free living Spirochaetas.</title>
        <authorList>
            <person name="Fomenkov A."/>
            <person name="Dubinina G."/>
            <person name="Leshcheva N."/>
            <person name="Mikheeva N."/>
            <person name="Grabovich M."/>
            <person name="Vincze T."/>
            <person name="Roberts R.J."/>
        </authorList>
    </citation>
    <scope>NUCLEOTIDE SEQUENCE [LARGE SCALE GENOMIC DNA]</scope>
    <source>
        <strain evidence="11 12">K2</strain>
    </source>
</reference>
<evidence type="ECO:0000259" key="10">
    <source>
        <dbReference type="PROSITE" id="PS50885"/>
    </source>
</evidence>
<dbReference type="KEGG" id="ock:EXM22_11920"/>
<dbReference type="Pfam" id="PF00512">
    <property type="entry name" value="HisKA"/>
    <property type="match status" value="1"/>
</dbReference>
<dbReference type="InterPro" id="IPR003660">
    <property type="entry name" value="HAMP_dom"/>
</dbReference>
<dbReference type="EC" id="2.7.13.3" evidence="3"/>
<dbReference type="FunFam" id="3.30.565.10:FF:000006">
    <property type="entry name" value="Sensor histidine kinase WalK"/>
    <property type="match status" value="1"/>
</dbReference>
<dbReference type="PROSITE" id="PS50109">
    <property type="entry name" value="HIS_KIN"/>
    <property type="match status" value="1"/>
</dbReference>
<dbReference type="AlphaFoldDB" id="A0A5C1QN54"/>
<comment type="subcellular location">
    <subcellularLocation>
        <location evidence="2">Membrane</location>
    </subcellularLocation>
</comment>
<dbReference type="SMART" id="SM00387">
    <property type="entry name" value="HATPase_c"/>
    <property type="match status" value="1"/>
</dbReference>
<keyword evidence="8" id="KW-0472">Membrane</keyword>
<dbReference type="InterPro" id="IPR036890">
    <property type="entry name" value="HATPase_C_sf"/>
</dbReference>
<feature type="domain" description="HAMP" evidence="10">
    <location>
        <begin position="208"/>
        <end position="266"/>
    </location>
</feature>
<evidence type="ECO:0000313" key="12">
    <source>
        <dbReference type="Proteomes" id="UP000324209"/>
    </source>
</evidence>
<dbReference type="Proteomes" id="UP000324209">
    <property type="component" value="Chromosome"/>
</dbReference>
<dbReference type="PRINTS" id="PR00344">
    <property type="entry name" value="BCTRLSENSOR"/>
</dbReference>
<evidence type="ECO:0000256" key="7">
    <source>
        <dbReference type="ARBA" id="ARBA00023012"/>
    </source>
</evidence>
<feature type="transmembrane region" description="Helical" evidence="8">
    <location>
        <begin position="188"/>
        <end position="207"/>
    </location>
</feature>
<dbReference type="Pfam" id="PF02518">
    <property type="entry name" value="HATPase_c"/>
    <property type="match status" value="1"/>
</dbReference>
<evidence type="ECO:0000256" key="8">
    <source>
        <dbReference type="SAM" id="Phobius"/>
    </source>
</evidence>
<keyword evidence="6 11" id="KW-0418">Kinase</keyword>
<name>A0A5C1QN54_9SPIO</name>
<evidence type="ECO:0000256" key="2">
    <source>
        <dbReference type="ARBA" id="ARBA00004370"/>
    </source>
</evidence>
<organism evidence="11 12">
    <name type="scientific">Oceanispirochaeta crateris</name>
    <dbReference type="NCBI Taxonomy" id="2518645"/>
    <lineage>
        <taxon>Bacteria</taxon>
        <taxon>Pseudomonadati</taxon>
        <taxon>Spirochaetota</taxon>
        <taxon>Spirochaetia</taxon>
        <taxon>Spirochaetales</taxon>
        <taxon>Spirochaetaceae</taxon>
        <taxon>Oceanispirochaeta</taxon>
    </lineage>
</organism>
<keyword evidence="8" id="KW-0812">Transmembrane</keyword>
<dbReference type="SMART" id="SM00388">
    <property type="entry name" value="HisKA"/>
    <property type="match status" value="1"/>
</dbReference>